<feature type="region of interest" description="Disordered" evidence="1">
    <location>
        <begin position="1"/>
        <end position="27"/>
    </location>
</feature>
<protein>
    <submittedName>
        <fullName evidence="2">Uncharacterized protein</fullName>
    </submittedName>
</protein>
<organism evidence="2 3">
    <name type="scientific">Terrabacter aerolatus</name>
    <dbReference type="NCBI Taxonomy" id="422442"/>
    <lineage>
        <taxon>Bacteria</taxon>
        <taxon>Bacillati</taxon>
        <taxon>Actinomycetota</taxon>
        <taxon>Actinomycetes</taxon>
        <taxon>Micrococcales</taxon>
        <taxon>Intrasporangiaceae</taxon>
        <taxon>Terrabacter</taxon>
    </lineage>
</organism>
<sequence>MNLPGSTGDPSGLPDPAHPRDMSDAGLHVTYRRSGGIAGLDLVAECAGSDLPQDHARVARDLLDAPADEPGRGGTEREAAVVPAGADRFTYTVHITDGTRHRTLTWSEGAVPSAAEPLLASLGGLATPQRAP</sequence>
<accession>A0A512D231</accession>
<dbReference type="EMBL" id="BJYX01000011">
    <property type="protein sequence ID" value="GEO30513.1"/>
    <property type="molecule type" value="Genomic_DNA"/>
</dbReference>
<evidence type="ECO:0000313" key="3">
    <source>
        <dbReference type="Proteomes" id="UP000321534"/>
    </source>
</evidence>
<dbReference type="AlphaFoldDB" id="A0A512D231"/>
<evidence type="ECO:0000313" key="2">
    <source>
        <dbReference type="EMBL" id="GEO30513.1"/>
    </source>
</evidence>
<evidence type="ECO:0000256" key="1">
    <source>
        <dbReference type="SAM" id="MobiDB-lite"/>
    </source>
</evidence>
<reference evidence="2 3" key="1">
    <citation type="submission" date="2019-07" db="EMBL/GenBank/DDBJ databases">
        <title>Whole genome shotgun sequence of Terrabacter aerolatus NBRC 106305.</title>
        <authorList>
            <person name="Hosoyama A."/>
            <person name="Uohara A."/>
            <person name="Ohji S."/>
            <person name="Ichikawa N."/>
        </authorList>
    </citation>
    <scope>NUCLEOTIDE SEQUENCE [LARGE SCALE GENOMIC DNA]</scope>
    <source>
        <strain evidence="2 3">NBRC 106305</strain>
    </source>
</reference>
<comment type="caution">
    <text evidence="2">The sequence shown here is derived from an EMBL/GenBank/DDBJ whole genome shotgun (WGS) entry which is preliminary data.</text>
</comment>
<dbReference type="Pfam" id="PF20242">
    <property type="entry name" value="Emfourin"/>
    <property type="match status" value="1"/>
</dbReference>
<name>A0A512D231_9MICO</name>
<proteinExistence type="predicted"/>
<dbReference type="Proteomes" id="UP000321534">
    <property type="component" value="Unassembled WGS sequence"/>
</dbReference>
<keyword evidence="3" id="KW-1185">Reference proteome</keyword>
<gene>
    <name evidence="2" type="ORF">TAE01_23230</name>
</gene>
<dbReference type="InterPro" id="IPR049457">
    <property type="entry name" value="Emfourin"/>
</dbReference>